<dbReference type="Gene3D" id="3.30.40.100">
    <property type="match status" value="1"/>
</dbReference>
<dbReference type="PROSITE" id="PS51011">
    <property type="entry name" value="ARID"/>
    <property type="match status" value="1"/>
</dbReference>
<dbReference type="InterPro" id="IPR036431">
    <property type="entry name" value="ARID_dom_sf"/>
</dbReference>
<keyword evidence="1" id="KW-0479">Metal-binding</keyword>
<dbReference type="PANTHER" id="PTHR15999:SF6">
    <property type="entry name" value="ZINC FINGER CW-TYPE PWWP DOMAIN PROTEIN 2"/>
    <property type="match status" value="1"/>
</dbReference>
<organism evidence="9 10">
    <name type="scientific">Acanthaster planci</name>
    <name type="common">Crown-of-thorns starfish</name>
    <dbReference type="NCBI Taxonomy" id="133434"/>
    <lineage>
        <taxon>Eukaryota</taxon>
        <taxon>Metazoa</taxon>
        <taxon>Echinodermata</taxon>
        <taxon>Eleutherozoa</taxon>
        <taxon>Asterozoa</taxon>
        <taxon>Asteroidea</taxon>
        <taxon>Valvatacea</taxon>
        <taxon>Valvatida</taxon>
        <taxon>Acanthasteridae</taxon>
        <taxon>Acanthaster</taxon>
    </lineage>
</organism>
<dbReference type="SMART" id="SM01014">
    <property type="entry name" value="ARID"/>
    <property type="match status" value="1"/>
</dbReference>
<dbReference type="AlphaFoldDB" id="A0A8B7ZBY1"/>
<feature type="region of interest" description="Disordered" evidence="5">
    <location>
        <begin position="427"/>
        <end position="470"/>
    </location>
</feature>
<dbReference type="SMART" id="SM00501">
    <property type="entry name" value="BRIGHT"/>
    <property type="match status" value="1"/>
</dbReference>
<feature type="coiled-coil region" evidence="4">
    <location>
        <begin position="570"/>
        <end position="597"/>
    </location>
</feature>
<feature type="domain" description="CW-type" evidence="8">
    <location>
        <begin position="11"/>
        <end position="74"/>
    </location>
</feature>
<dbReference type="Pfam" id="PF01388">
    <property type="entry name" value="ARID"/>
    <property type="match status" value="1"/>
</dbReference>
<sequence>MDPWSAINADEVKELSWVQCENETCLKWRRIAREEVGKLGEEPWFCHMNADNAHNNCQQFDFQFRCADPEEDHRKTIHTANKYGYRYIFSQLPQGSLVWAKMTGHVSWPAILSPDPADGRYTMINDETGTPSHYHVEFLGHPHSHCWVLSSNVDIYGSSSSSQPQKPKHCKKSLGVSAGCHTAQKVNLYTKNLRESIQEAEPLRALTCEQRLAKCVYITQTGTDTPQKKGFLNSEKHGAEIRTPKKRERPARSQEGNTLTDSNSSAQSAKKSKKTVSFSHQLRVHPFHHDNVSISSSEEDSPAQQVPMLITSKEERLQADIQLLKRAEEKFDRRLQRFCSRHGIPLKNSGPRWQGRQVSRYQVYMAVQERGGYNMVSANRAWAKVYHEACGTSPSGSHQSVSSAVKSFYTRNLLPYELYELRSSGRYADEASTSETQRKKKHPKHESKHLMREKKVEHKHRVATSSTASAAVTQGADYHNISNQPIPVHGKNLPPMGGPGNTCQPVIGGAPVSFEPMDDMGNFYLPIRGQSQAANHHRKEVLESSGQSQIVSQGEQHVEASQDDVTPTDMDLLQEESTQALQELQALENLLAAIQKKEETTTVDLGEGVIKGLDRATHREGQPYASPLSRKKPILLEFYSMQYRDEAECCRVDGPAVMRVNDDTCRVPDIAHPKTAGHTSFTAELPVEGEDRRTLSQDMYDDILLDIDAMGDEIDRLDDELCQELTEI</sequence>
<keyword evidence="2" id="KW-0863">Zinc-finger</keyword>
<feature type="compositionally biased region" description="Polar residues" evidence="5">
    <location>
        <begin position="254"/>
        <end position="263"/>
    </location>
</feature>
<feature type="domain" description="PWWP" evidence="6">
    <location>
        <begin position="94"/>
        <end position="159"/>
    </location>
</feature>
<dbReference type="PROSITE" id="PS50812">
    <property type="entry name" value="PWWP"/>
    <property type="match status" value="1"/>
</dbReference>
<evidence type="ECO:0000256" key="1">
    <source>
        <dbReference type="ARBA" id="ARBA00022723"/>
    </source>
</evidence>
<dbReference type="Gene3D" id="1.10.150.60">
    <property type="entry name" value="ARID DNA-binding domain"/>
    <property type="match status" value="1"/>
</dbReference>
<dbReference type="CDD" id="cd16100">
    <property type="entry name" value="ARID"/>
    <property type="match status" value="1"/>
</dbReference>
<dbReference type="OMA" id="ACLKWRR"/>
<keyword evidence="9" id="KW-1185">Reference proteome</keyword>
<dbReference type="OrthoDB" id="757982at2759"/>
<dbReference type="PANTHER" id="PTHR15999">
    <property type="entry name" value="ZINC FINGER CW-TYPE PWWP DOMAIN PROTEIN 1"/>
    <property type="match status" value="1"/>
</dbReference>
<evidence type="ECO:0000259" key="7">
    <source>
        <dbReference type="PROSITE" id="PS51011"/>
    </source>
</evidence>
<dbReference type="RefSeq" id="XP_022102335.1">
    <property type="nucleotide sequence ID" value="XM_022246643.1"/>
</dbReference>
<evidence type="ECO:0000259" key="6">
    <source>
        <dbReference type="PROSITE" id="PS50812"/>
    </source>
</evidence>
<dbReference type="CDD" id="cd20146">
    <property type="entry name" value="PWWP_ZCWPW2"/>
    <property type="match status" value="1"/>
</dbReference>
<evidence type="ECO:0000313" key="10">
    <source>
        <dbReference type="RefSeq" id="XP_022102335.1"/>
    </source>
</evidence>
<dbReference type="Proteomes" id="UP000694845">
    <property type="component" value="Unplaced"/>
</dbReference>
<feature type="region of interest" description="Disordered" evidence="5">
    <location>
        <begin position="226"/>
        <end position="282"/>
    </location>
</feature>
<dbReference type="SUPFAM" id="SSF63748">
    <property type="entry name" value="Tudor/PWWP/MBT"/>
    <property type="match status" value="1"/>
</dbReference>
<evidence type="ECO:0000256" key="2">
    <source>
        <dbReference type="ARBA" id="ARBA00022771"/>
    </source>
</evidence>
<dbReference type="Pfam" id="PF00855">
    <property type="entry name" value="PWWP"/>
    <property type="match status" value="1"/>
</dbReference>
<evidence type="ECO:0000259" key="8">
    <source>
        <dbReference type="PROSITE" id="PS51050"/>
    </source>
</evidence>
<feature type="domain" description="ARID" evidence="7">
    <location>
        <begin position="325"/>
        <end position="421"/>
    </location>
</feature>
<evidence type="ECO:0000256" key="5">
    <source>
        <dbReference type="SAM" id="MobiDB-lite"/>
    </source>
</evidence>
<dbReference type="InterPro" id="IPR001606">
    <property type="entry name" value="ARID_dom"/>
</dbReference>
<dbReference type="GO" id="GO:0008270">
    <property type="term" value="F:zinc ion binding"/>
    <property type="evidence" value="ECO:0007669"/>
    <property type="project" value="UniProtKB-KW"/>
</dbReference>
<dbReference type="KEGG" id="aplc:110985551"/>
<dbReference type="Pfam" id="PF07496">
    <property type="entry name" value="zf-CW"/>
    <property type="match status" value="1"/>
</dbReference>
<feature type="region of interest" description="Disordered" evidence="5">
    <location>
        <begin position="534"/>
        <end position="563"/>
    </location>
</feature>
<gene>
    <name evidence="10" type="primary">LOC110985551</name>
</gene>
<evidence type="ECO:0000256" key="3">
    <source>
        <dbReference type="ARBA" id="ARBA00022833"/>
    </source>
</evidence>
<dbReference type="InterPro" id="IPR011124">
    <property type="entry name" value="Znf_CW"/>
</dbReference>
<keyword evidence="3" id="KW-0862">Zinc</keyword>
<accession>A0A8B7ZBY1</accession>
<dbReference type="SUPFAM" id="SSF46774">
    <property type="entry name" value="ARID-like"/>
    <property type="match status" value="1"/>
</dbReference>
<protein>
    <submittedName>
        <fullName evidence="10">Uncharacterized protein LOC110985551 isoform X1</fullName>
    </submittedName>
</protein>
<dbReference type="GO" id="GO:0003677">
    <property type="term" value="F:DNA binding"/>
    <property type="evidence" value="ECO:0007669"/>
    <property type="project" value="InterPro"/>
</dbReference>
<feature type="compositionally biased region" description="Polar residues" evidence="5">
    <location>
        <begin position="544"/>
        <end position="555"/>
    </location>
</feature>
<name>A0A8B7ZBY1_ACAPL</name>
<evidence type="ECO:0000313" key="9">
    <source>
        <dbReference type="Proteomes" id="UP000694845"/>
    </source>
</evidence>
<dbReference type="PROSITE" id="PS51050">
    <property type="entry name" value="ZF_CW"/>
    <property type="match status" value="1"/>
</dbReference>
<dbReference type="GeneID" id="110985551"/>
<reference evidence="10" key="1">
    <citation type="submission" date="2025-08" db="UniProtKB">
        <authorList>
            <consortium name="RefSeq"/>
        </authorList>
    </citation>
    <scope>IDENTIFICATION</scope>
</reference>
<evidence type="ECO:0000256" key="4">
    <source>
        <dbReference type="SAM" id="Coils"/>
    </source>
</evidence>
<keyword evidence="4" id="KW-0175">Coiled coil</keyword>
<feature type="compositionally biased region" description="Basic residues" evidence="5">
    <location>
        <begin position="438"/>
        <end position="447"/>
    </location>
</feature>
<dbReference type="InterPro" id="IPR042778">
    <property type="entry name" value="ZCWPW1/ZCWPW2"/>
</dbReference>
<dbReference type="GO" id="GO:0005634">
    <property type="term" value="C:nucleus"/>
    <property type="evidence" value="ECO:0007669"/>
    <property type="project" value="TreeGrafter"/>
</dbReference>
<dbReference type="InterPro" id="IPR000313">
    <property type="entry name" value="PWWP_dom"/>
</dbReference>
<dbReference type="Gene3D" id="2.30.30.140">
    <property type="match status" value="1"/>
</dbReference>
<proteinExistence type="predicted"/>
<feature type="compositionally biased region" description="Basic and acidic residues" evidence="5">
    <location>
        <begin position="234"/>
        <end position="243"/>
    </location>
</feature>